<reference evidence="1" key="2">
    <citation type="journal article" date="2024" name="Antonie Van Leeuwenhoek">
        <title>Roseihalotalea indica gen. nov., sp. nov., a halophilic Bacteroidetes from mesopelagic Southwest Indian Ocean with higher carbohydrate metabolic potential.</title>
        <authorList>
            <person name="Chen B."/>
            <person name="Zhang M."/>
            <person name="Lin D."/>
            <person name="Ye J."/>
            <person name="Tang K."/>
        </authorList>
    </citation>
    <scope>NUCLEOTIDE SEQUENCE</scope>
    <source>
        <strain evidence="1">TK19036</strain>
    </source>
</reference>
<dbReference type="Gene3D" id="2.60.40.3440">
    <property type="match status" value="1"/>
</dbReference>
<name>A0AA49JEJ0_9BACT</name>
<protein>
    <submittedName>
        <fullName evidence="1">Gliding motility-associated C-terminal domain-containing protein</fullName>
    </submittedName>
</protein>
<dbReference type="PANTHER" id="PTHR14139">
    <property type="entry name" value="CALSYNTENIN"/>
    <property type="match status" value="1"/>
</dbReference>
<dbReference type="EMBL" id="CP120682">
    <property type="protein sequence ID" value="WKN34314.1"/>
    <property type="molecule type" value="Genomic_DNA"/>
</dbReference>
<accession>A0AA49JEJ0</accession>
<dbReference type="AlphaFoldDB" id="A0AA49JEJ0"/>
<dbReference type="NCBIfam" id="TIGR04131">
    <property type="entry name" value="Bac_Flav_CTERM"/>
    <property type="match status" value="1"/>
</dbReference>
<proteinExistence type="predicted"/>
<organism evidence="1">
    <name type="scientific">Roseihalotalea indica</name>
    <dbReference type="NCBI Taxonomy" id="2867963"/>
    <lineage>
        <taxon>Bacteria</taxon>
        <taxon>Pseudomonadati</taxon>
        <taxon>Bacteroidota</taxon>
        <taxon>Cytophagia</taxon>
        <taxon>Cytophagales</taxon>
        <taxon>Catalimonadaceae</taxon>
        <taxon>Roseihalotalea</taxon>
    </lineage>
</organism>
<dbReference type="Pfam" id="PF13585">
    <property type="entry name" value="CHU_C"/>
    <property type="match status" value="1"/>
</dbReference>
<dbReference type="PANTHER" id="PTHR14139:SF2">
    <property type="entry name" value="CALSYNTENIN-1"/>
    <property type="match status" value="1"/>
</dbReference>
<gene>
    <name evidence="1" type="ORF">K4G66_18205</name>
</gene>
<sequence>MNTASAQNLANIEGGEINYAEGGDLVQITNTLTVGGNNALVLATLTFESGYDANEDTLIYEGETVLYPVFNEEAGRLLLLSYPAGSTRTSEEMQTALRSVFYYNTNEENPKIRGRKLTINVTNEDNTVSNTVSRNIAIRRQNDPPILRSPSNSPIVVNTLRNEPVVSDLIVSDPDNNTMAGATVNITQSRFGDELGFSDDNGDNIKIQKAGGDDGSLVLSGEDTRENYQKALRGITITNPFTPVGFTGNRLVVMQITDENGAESRPFSQYVHVRNQGSTINVPPSVQDIAASGEENEIITFQLQQFQQAYDDEEQTPFEFIRILSLPEHGFLTVDGTVIDADFLVNDDGIIGRSNLNKLTYTPNSDFTGKDFFEWNATDGSEFAANAAYITITINPTPIPLAIDVPESAQVDEDGTTTLPSIALDAMSYTPLNVSLSVGDGQIFINPIILPFLNFSDDSSESGETQAFTATAQVTRYVLSGLQYQPNTNVAGSDLLNISVSSSNESEEDILSITIIPIDDPIVLSDIEPDTLIYQENSSFISITDSLTLSDPDGAAVVLSATVTVSEGFDASQDTLAYDLTGGITAQQQDNQLLFSGEGSLSQYQTVLRSLAYQNNSEDPTGGLRRFEFTATDENDSSSNIVTRFLLVVPVDDSTLLATDEPGALNYVLGSDSVALHPTLTVTDVDTDSLTRMVISFEAGYDSALDTLSVEIPEGMTSSWDEDSGRLLIEGKNSLEVYQTIVRSIQYFNSSLEAQPERQISIQAFNSKTPSNSIVRTIQLVENEPPTVSSFDKKLVQNDSASFSIDEFLTYYTDPDNFPAVDQFSSIRIVSLPEQGVLTIANDTITQDEIDAAMGGYFVSNENIAQLYYWPATDYTGADQFDWNAFDGAELASESATVTLTIEPALTLTIVTDSVEICPGETAELAIEVLTGESPTYSWTCDREDCRITTASDGPAISVNPIETTHYIFRVESSEGLDAIQDTITVTVPDCSGIALEIPTAFTPNQDNINDQWVFPNAAIFSSIRVEVYDRYGQTVFQSNNYQNNWDGTYEGKKLPTGTYYYQVVVNQGLQERTGTVTLLQ</sequence>
<evidence type="ECO:0000313" key="1">
    <source>
        <dbReference type="EMBL" id="WKN34314.1"/>
    </source>
</evidence>
<dbReference type="InterPro" id="IPR026341">
    <property type="entry name" value="T9SS_type_B"/>
</dbReference>
<reference evidence="1" key="1">
    <citation type="journal article" date="2023" name="Comput. Struct. Biotechnol. J.">
        <title>Discovery of a novel marine Bacteroidetes with a rich repertoire of carbohydrate-active enzymes.</title>
        <authorList>
            <person name="Chen B."/>
            <person name="Liu G."/>
            <person name="Chen Q."/>
            <person name="Wang H."/>
            <person name="Liu L."/>
            <person name="Tang K."/>
        </authorList>
    </citation>
    <scope>NUCLEOTIDE SEQUENCE</scope>
    <source>
        <strain evidence="1">TK19036</strain>
    </source>
</reference>